<keyword evidence="4" id="KW-1185">Reference proteome</keyword>
<dbReference type="EMBL" id="CP045423">
    <property type="protein sequence ID" value="QFU16589.1"/>
    <property type="molecule type" value="Genomic_DNA"/>
</dbReference>
<feature type="domain" description="DUF2087" evidence="2">
    <location>
        <begin position="89"/>
        <end position="159"/>
    </location>
</feature>
<dbReference type="Pfam" id="PF09860">
    <property type="entry name" value="DUF2087"/>
    <property type="match status" value="1"/>
</dbReference>
<sequence>MSRTALPFHSRDISALARSLRQQLAAHKALPGHVEMLNMLARSVGHRNFQQLRAQAEAHARLSEPPPAEEPVDFRRLERLARCYDSEGRLRRWPARNGERLVALWVLWSRLPARETMSEREVNERLQAMHGFGDHALLRRELCDLGLMARTRDGRVYRRVERPMPAEAKALVRALKRRGGTGDRPDMPPPARRAAQAP</sequence>
<dbReference type="AlphaFoldDB" id="A0A5P9JWJ1"/>
<dbReference type="Proteomes" id="UP000325614">
    <property type="component" value="Chromosome"/>
</dbReference>
<evidence type="ECO:0000313" key="3">
    <source>
        <dbReference type="EMBL" id="QFU16589.1"/>
    </source>
</evidence>
<protein>
    <submittedName>
        <fullName evidence="3">DUF2087 domain-containing protein</fullName>
    </submittedName>
</protein>
<evidence type="ECO:0000313" key="4">
    <source>
        <dbReference type="Proteomes" id="UP000325614"/>
    </source>
</evidence>
<proteinExistence type="predicted"/>
<evidence type="ECO:0000259" key="2">
    <source>
        <dbReference type="Pfam" id="PF09860"/>
    </source>
</evidence>
<evidence type="ECO:0000256" key="1">
    <source>
        <dbReference type="SAM" id="MobiDB-lite"/>
    </source>
</evidence>
<accession>A0A5P9JWJ1</accession>
<organism evidence="3 4">
    <name type="scientific">Microvirga thermotolerans</name>
    <dbReference type="NCBI Taxonomy" id="2651334"/>
    <lineage>
        <taxon>Bacteria</taxon>
        <taxon>Pseudomonadati</taxon>
        <taxon>Pseudomonadota</taxon>
        <taxon>Alphaproteobacteria</taxon>
        <taxon>Hyphomicrobiales</taxon>
        <taxon>Methylobacteriaceae</taxon>
        <taxon>Microvirga</taxon>
    </lineage>
</organism>
<dbReference type="InterPro" id="IPR018656">
    <property type="entry name" value="DUF2087"/>
</dbReference>
<dbReference type="RefSeq" id="WP_152586232.1">
    <property type="nucleotide sequence ID" value="NZ_CP045423.1"/>
</dbReference>
<dbReference type="KEGG" id="mico:GDR74_10315"/>
<reference evidence="3 4" key="1">
    <citation type="submission" date="2019-10" db="EMBL/GenBank/DDBJ databases">
        <title>Isolation, Identification of Microvirga thermotolerans HR1, a novel thermophilic bacterium and Comparative Genomics of the genus Microvirga.</title>
        <authorList>
            <person name="Li J."/>
            <person name="Zhang W."/>
            <person name="Lin M."/>
            <person name="Wang J."/>
        </authorList>
    </citation>
    <scope>NUCLEOTIDE SEQUENCE [LARGE SCALE GENOMIC DNA]</scope>
    <source>
        <strain evidence="3 4">HR1</strain>
    </source>
</reference>
<feature type="region of interest" description="Disordered" evidence="1">
    <location>
        <begin position="175"/>
        <end position="198"/>
    </location>
</feature>
<name>A0A5P9JWJ1_9HYPH</name>
<gene>
    <name evidence="3" type="ORF">GDR74_10315</name>
</gene>